<name>A0ABW1SMR5_9LACO</name>
<comment type="caution">
    <text evidence="2">The sequence shown here is derived from an EMBL/GenBank/DDBJ whole genome shotgun (WGS) entry which is preliminary data.</text>
</comment>
<dbReference type="RefSeq" id="WP_137616581.1">
    <property type="nucleotide sequence ID" value="NZ_BJDI01000010.1"/>
</dbReference>
<sequence length="355" mass="39686">MTKYQFIHHVKLTIDNGNRTMTLENDPTHMLEIHFSLPFSSDPVPNVCTVTIYNLSQTTRNFFRKNAHVVMQAGYTDDVGVLTEGHINKIQPLQWSGVDSQFIFTFIEGTDYSAKKDISMTFKKKSSAATVIKGIAKKADIPIKSLNLQVPKIYTTGYTADGQPLELIQEVAKKCGSVLRVVRGVYKVVYDDSITDLNKVVKTRTDEERSAHTKYLNAQKKTATARKSMRTANQRATYRKRVSEQATAKAVWQETRTALTRSKKAAKQTSAQSKRSTATKSADFLLSFGTGLLEEPTYSDDDDGARWNFNCLLQHRITVGSVVQIKSKSLNRTMTVESGEHSFDGSSFTTTGVLK</sequence>
<dbReference type="Proteomes" id="UP001596171">
    <property type="component" value="Unassembled WGS sequence"/>
</dbReference>
<evidence type="ECO:0000313" key="2">
    <source>
        <dbReference type="EMBL" id="MFC6202569.1"/>
    </source>
</evidence>
<evidence type="ECO:0000313" key="3">
    <source>
        <dbReference type="Proteomes" id="UP001596171"/>
    </source>
</evidence>
<evidence type="ECO:0008006" key="4">
    <source>
        <dbReference type="Google" id="ProtNLM"/>
    </source>
</evidence>
<evidence type="ECO:0000256" key="1">
    <source>
        <dbReference type="SAM" id="MobiDB-lite"/>
    </source>
</evidence>
<accession>A0ABW1SMR5</accession>
<keyword evidence="3" id="KW-1185">Reference proteome</keyword>
<proteinExistence type="predicted"/>
<feature type="region of interest" description="Disordered" evidence="1">
    <location>
        <begin position="336"/>
        <end position="355"/>
    </location>
</feature>
<reference evidence="3" key="1">
    <citation type="journal article" date="2019" name="Int. J. Syst. Evol. Microbiol.">
        <title>The Global Catalogue of Microorganisms (GCM) 10K type strain sequencing project: providing services to taxonomists for standard genome sequencing and annotation.</title>
        <authorList>
            <consortium name="The Broad Institute Genomics Platform"/>
            <consortium name="The Broad Institute Genome Sequencing Center for Infectious Disease"/>
            <person name="Wu L."/>
            <person name="Ma J."/>
        </authorList>
    </citation>
    <scope>NUCLEOTIDE SEQUENCE [LARGE SCALE GENOMIC DNA]</scope>
    <source>
        <strain evidence="3">CCM 8930</strain>
    </source>
</reference>
<dbReference type="EMBL" id="JBHSSE010000024">
    <property type="protein sequence ID" value="MFC6202569.1"/>
    <property type="molecule type" value="Genomic_DNA"/>
</dbReference>
<protein>
    <recommendedName>
        <fullName evidence="4">Late control protein D</fullName>
    </recommendedName>
</protein>
<feature type="compositionally biased region" description="Polar residues" evidence="1">
    <location>
        <begin position="344"/>
        <end position="355"/>
    </location>
</feature>
<gene>
    <name evidence="2" type="ORF">ACFP1L_11915</name>
</gene>
<organism evidence="2 3">
    <name type="scientific">Lactiplantibacillus nangangensis</name>
    <dbReference type="NCBI Taxonomy" id="2559917"/>
    <lineage>
        <taxon>Bacteria</taxon>
        <taxon>Bacillati</taxon>
        <taxon>Bacillota</taxon>
        <taxon>Bacilli</taxon>
        <taxon>Lactobacillales</taxon>
        <taxon>Lactobacillaceae</taxon>
        <taxon>Lactiplantibacillus</taxon>
    </lineage>
</organism>